<dbReference type="OrthoDB" id="2665493at2759"/>
<protein>
    <recommendedName>
        <fullName evidence="2">BTB domain-containing protein</fullName>
    </recommendedName>
</protein>
<feature type="domain" description="BTB" evidence="2">
    <location>
        <begin position="24"/>
        <end position="91"/>
    </location>
</feature>
<evidence type="ECO:0000256" key="1">
    <source>
        <dbReference type="SAM" id="MobiDB-lite"/>
    </source>
</evidence>
<evidence type="ECO:0000313" key="3">
    <source>
        <dbReference type="EMBL" id="KAF7354758.1"/>
    </source>
</evidence>
<dbReference type="EMBL" id="JACAZH010000011">
    <property type="protein sequence ID" value="KAF7354758.1"/>
    <property type="molecule type" value="Genomic_DNA"/>
</dbReference>
<proteinExistence type="predicted"/>
<dbReference type="AlphaFoldDB" id="A0A8H6Y7P8"/>
<organism evidence="3 4">
    <name type="scientific">Mycena sanguinolenta</name>
    <dbReference type="NCBI Taxonomy" id="230812"/>
    <lineage>
        <taxon>Eukaryota</taxon>
        <taxon>Fungi</taxon>
        <taxon>Dikarya</taxon>
        <taxon>Basidiomycota</taxon>
        <taxon>Agaricomycotina</taxon>
        <taxon>Agaricomycetes</taxon>
        <taxon>Agaricomycetidae</taxon>
        <taxon>Agaricales</taxon>
        <taxon>Marasmiineae</taxon>
        <taxon>Mycenaceae</taxon>
        <taxon>Mycena</taxon>
    </lineage>
</organism>
<comment type="caution">
    <text evidence="3">The sequence shown here is derived from an EMBL/GenBank/DDBJ whole genome shotgun (WGS) entry which is preliminary data.</text>
</comment>
<feature type="region of interest" description="Disordered" evidence="1">
    <location>
        <begin position="1"/>
        <end position="23"/>
    </location>
</feature>
<sequence>MTEPATVRDAANPFAPLSDPENPPDVILRSSDLVDFHAHKAFLAFGSPVFRNMFTFPTPVSEGGDVVKDGKPIIPLTESSKTVEKLLILCYPRFSNDGFRDLDGIDGAYEAVHKYQIPSGQKQLEHVLQEPRFSEKQPLRVFAIACHRGMEDIAKAAAMENLKKPRYVPISVPEFDFISARRLRQLDDFHYRCGEKIARLVKNLKDAENQDHVYRSYGDDNRSIEVWWKDEGHSDDCGAQFSEDSDVLYPAQWFTDHILRVASTVSLCPDATSAAKKVAEIFGPTKEAISKCPMCLRSAQSDLANLVWSVEEAAKAAYETILAEYSFTA</sequence>
<gene>
    <name evidence="3" type="ORF">MSAN_01389900</name>
</gene>
<name>A0A8H6Y7P8_9AGAR</name>
<evidence type="ECO:0000313" key="4">
    <source>
        <dbReference type="Proteomes" id="UP000623467"/>
    </source>
</evidence>
<dbReference type="InterPro" id="IPR011333">
    <property type="entry name" value="SKP1/BTB/POZ_sf"/>
</dbReference>
<dbReference type="InterPro" id="IPR000210">
    <property type="entry name" value="BTB/POZ_dom"/>
</dbReference>
<dbReference type="Proteomes" id="UP000623467">
    <property type="component" value="Unassembled WGS sequence"/>
</dbReference>
<dbReference type="CDD" id="cd18186">
    <property type="entry name" value="BTB_POZ_ZBTB_KLHL-like"/>
    <property type="match status" value="1"/>
</dbReference>
<dbReference type="SMART" id="SM00225">
    <property type="entry name" value="BTB"/>
    <property type="match status" value="1"/>
</dbReference>
<dbReference type="SUPFAM" id="SSF54695">
    <property type="entry name" value="POZ domain"/>
    <property type="match status" value="1"/>
</dbReference>
<keyword evidence="4" id="KW-1185">Reference proteome</keyword>
<dbReference type="Gene3D" id="3.30.710.10">
    <property type="entry name" value="Potassium Channel Kv1.1, Chain A"/>
    <property type="match status" value="1"/>
</dbReference>
<dbReference type="Pfam" id="PF00651">
    <property type="entry name" value="BTB"/>
    <property type="match status" value="1"/>
</dbReference>
<evidence type="ECO:0000259" key="2">
    <source>
        <dbReference type="PROSITE" id="PS50097"/>
    </source>
</evidence>
<dbReference type="PROSITE" id="PS50097">
    <property type="entry name" value="BTB"/>
    <property type="match status" value="1"/>
</dbReference>
<accession>A0A8H6Y7P8</accession>
<reference evidence="3" key="1">
    <citation type="submission" date="2020-05" db="EMBL/GenBank/DDBJ databases">
        <title>Mycena genomes resolve the evolution of fungal bioluminescence.</title>
        <authorList>
            <person name="Tsai I.J."/>
        </authorList>
    </citation>
    <scope>NUCLEOTIDE SEQUENCE</scope>
    <source>
        <strain evidence="3">160909Yilan</strain>
    </source>
</reference>